<gene>
    <name evidence="2" type="ORF">SAMN05421848_2614</name>
</gene>
<dbReference type="GO" id="GO:0003824">
    <property type="term" value="F:catalytic activity"/>
    <property type="evidence" value="ECO:0007669"/>
    <property type="project" value="InterPro"/>
</dbReference>
<dbReference type="PANTHER" id="PTHR43798">
    <property type="entry name" value="MONOACYLGLYCEROL LIPASE"/>
    <property type="match status" value="1"/>
</dbReference>
<dbReference type="SUPFAM" id="SSF53474">
    <property type="entry name" value="alpha/beta-Hydrolases"/>
    <property type="match status" value="1"/>
</dbReference>
<dbReference type="EMBL" id="FOLY01000005">
    <property type="protein sequence ID" value="SFC74932.1"/>
    <property type="molecule type" value="Genomic_DNA"/>
</dbReference>
<proteinExistence type="predicted"/>
<evidence type="ECO:0000313" key="3">
    <source>
        <dbReference type="Proteomes" id="UP000199046"/>
    </source>
</evidence>
<sequence length="342" mass="37358">MARESSPDRPRRRSHRGRWALAGLTASLAWASWQKHQTLRAARHDQRHTAPELSHSALVNNILMRWEAHGERSDQPPVVMIHGIPTTPRLWRHVVPRLAGTGTCCLAWEMVGFGWSINEGLERDISLAAQVDYLIAWLDHQEIERATFVGHDIGGGILQALLALYPERVAGLVLVDPAPLDQWPIPTVAGATRLTGVIEKLPPALARPLLHRIFTGPAHGGRQHGAASNALSWAPYSQPTGPAGLAHQIRCMSTGDGRSIAARLPLTPTMPVALLQGDQDPQSMASVERLAARMSVPIIRRVRGGGHFTPEEHPDIVAEEIHRMITRVAQGTDADEASAPHL</sequence>
<dbReference type="STRING" id="402385.SAMN05421848_2614"/>
<feature type="domain" description="AB hydrolase-1" evidence="1">
    <location>
        <begin position="76"/>
        <end position="281"/>
    </location>
</feature>
<dbReference type="OrthoDB" id="9780765at2"/>
<dbReference type="InterPro" id="IPR000073">
    <property type="entry name" value="AB_hydrolase_1"/>
</dbReference>
<dbReference type="InterPro" id="IPR050266">
    <property type="entry name" value="AB_hydrolase_sf"/>
</dbReference>
<name>A0A1I1LQU6_9GAMM</name>
<dbReference type="PRINTS" id="PR00412">
    <property type="entry name" value="EPOXHYDRLASE"/>
</dbReference>
<reference evidence="3" key="1">
    <citation type="submission" date="2016-10" db="EMBL/GenBank/DDBJ databases">
        <authorList>
            <person name="Varghese N."/>
            <person name="Submissions S."/>
        </authorList>
    </citation>
    <scope>NUCLEOTIDE SEQUENCE [LARGE SCALE GENOMIC DNA]</scope>
    <source>
        <strain evidence="3">DSM 23439</strain>
    </source>
</reference>
<accession>A0A1I1LQU6</accession>
<protein>
    <submittedName>
        <fullName evidence="2">Pimeloyl-ACP methyl ester carboxylesterase</fullName>
    </submittedName>
</protein>
<dbReference type="Gene3D" id="3.40.50.1820">
    <property type="entry name" value="alpha/beta hydrolase"/>
    <property type="match status" value="1"/>
</dbReference>
<organism evidence="2 3">
    <name type="scientific">Kushneria avicenniae</name>
    <dbReference type="NCBI Taxonomy" id="402385"/>
    <lineage>
        <taxon>Bacteria</taxon>
        <taxon>Pseudomonadati</taxon>
        <taxon>Pseudomonadota</taxon>
        <taxon>Gammaproteobacteria</taxon>
        <taxon>Oceanospirillales</taxon>
        <taxon>Halomonadaceae</taxon>
        <taxon>Kushneria</taxon>
    </lineage>
</organism>
<evidence type="ECO:0000313" key="2">
    <source>
        <dbReference type="EMBL" id="SFC74932.1"/>
    </source>
</evidence>
<dbReference type="InterPro" id="IPR000639">
    <property type="entry name" value="Epox_hydrolase-like"/>
</dbReference>
<dbReference type="Proteomes" id="UP000199046">
    <property type="component" value="Unassembled WGS sequence"/>
</dbReference>
<evidence type="ECO:0000259" key="1">
    <source>
        <dbReference type="Pfam" id="PF00561"/>
    </source>
</evidence>
<dbReference type="AlphaFoldDB" id="A0A1I1LQU6"/>
<dbReference type="RefSeq" id="WP_090134761.1">
    <property type="nucleotide sequence ID" value="NZ_FOLY01000005.1"/>
</dbReference>
<dbReference type="Pfam" id="PF00561">
    <property type="entry name" value="Abhydrolase_1"/>
    <property type="match status" value="1"/>
</dbReference>
<dbReference type="InterPro" id="IPR029058">
    <property type="entry name" value="AB_hydrolase_fold"/>
</dbReference>
<keyword evidence="3" id="KW-1185">Reference proteome</keyword>